<feature type="region of interest" description="Disordered" evidence="1">
    <location>
        <begin position="37"/>
        <end position="56"/>
    </location>
</feature>
<comment type="caution">
    <text evidence="2">The sequence shown here is derived from an EMBL/GenBank/DDBJ whole genome shotgun (WGS) entry which is preliminary data.</text>
</comment>
<feature type="region of interest" description="Disordered" evidence="1">
    <location>
        <begin position="686"/>
        <end position="720"/>
    </location>
</feature>
<dbReference type="Proteomes" id="UP000252355">
    <property type="component" value="Unassembled WGS sequence"/>
</dbReference>
<feature type="compositionally biased region" description="Low complexity" evidence="1">
    <location>
        <begin position="1169"/>
        <end position="1178"/>
    </location>
</feature>
<dbReference type="SUPFAM" id="SSF48452">
    <property type="entry name" value="TPR-like"/>
    <property type="match status" value="1"/>
</dbReference>
<proteinExistence type="predicted"/>
<protein>
    <submittedName>
        <fullName evidence="2">Exonuclease SbcC</fullName>
    </submittedName>
</protein>
<evidence type="ECO:0000256" key="1">
    <source>
        <dbReference type="SAM" id="MobiDB-lite"/>
    </source>
</evidence>
<gene>
    <name evidence="2" type="ORF">OZSIB_3763</name>
</gene>
<feature type="compositionally biased region" description="Low complexity" evidence="1">
    <location>
        <begin position="38"/>
        <end position="52"/>
    </location>
</feature>
<dbReference type="Gene3D" id="1.25.40.10">
    <property type="entry name" value="Tetratricopeptide repeat domain"/>
    <property type="match status" value="2"/>
</dbReference>
<dbReference type="SMART" id="SM00028">
    <property type="entry name" value="TPR"/>
    <property type="match status" value="4"/>
</dbReference>
<keyword evidence="2" id="KW-0269">Exonuclease</keyword>
<name>A0A367ZP25_9BACT</name>
<accession>A0A367ZP25</accession>
<dbReference type="GO" id="GO:0004527">
    <property type="term" value="F:exonuclease activity"/>
    <property type="evidence" value="ECO:0007669"/>
    <property type="project" value="UniProtKB-KW"/>
</dbReference>
<evidence type="ECO:0000313" key="3">
    <source>
        <dbReference type="Proteomes" id="UP000252355"/>
    </source>
</evidence>
<dbReference type="PANTHER" id="PTHR46082:SF6">
    <property type="entry name" value="AAA+ ATPASE DOMAIN-CONTAINING PROTEIN-RELATED"/>
    <property type="match status" value="1"/>
</dbReference>
<sequence>MQRVSSRWEGEPAWRATRLIVMMLVWAGTVWSQPPGFRFPEGPSSGRSGGRPITNQWKAETEPRVQEIKQLLTEGLNKMNGEGYEGAERAFRRVLEIFAGMPDVPVAQIAVVRQSLAEAVMKQGRFDEAIAILEQTLALVRASQRPDEARAGGLLLRIGRVQIEAGREEAGRQSLREGFALLEKDSIGNLELLLEEYSHAASLFESRGRWECAEEWLKKWRDLCEEVPGLVRLERGAAHFRLGATLAALGRWQEAAAALRAAIGVWEPRLPPYHADLFEARRRLAEALFRQMADEEALLVLVQVVVLAPKVHGERDPAHLTVWAEVAGWYDEMGRGDLAEPLWQAVLDQRGAATAVAGCALARRWLARGETARAGRLLEELVAGRWRAPVGDDAAWRLRLELARQYDLAGAVASQQTVLRGLLEGMPTVAVVSWPVGGWAALEALGGSLARQGQLEAAAECFATLASLARLATGPVEAGQGFGARALAALADLAALAAEKAGGAGAASVASWQVHWPAAAAMPSPPSAEASAQAWFAVAAHALPWNSPDQAVAFAACLEGQEGPSRRWVAEAWFRLAARAGEAIAPGGLTVFGSGGGHGPLPTSSGSSLVREWAETTAATAFRLTEWVRAGGFRARYRFPPGLGRNGPAEIDWARWGLPAQGVGGPETLVAPEAPVAMAPTATGRFRSAEPAGRGESSLRPATQPGDHPASAGRLPAAGPAGEPELAAVWAREFPVFWQWTCPPPPSVATLQQQGLRPGEAALVWWVGEDRLYGWFIERERWWFRAVPLDRASLSRLVGAWQTGLRDRAGPATVQAHALALYRTVVEPFLPPASEPLNRAPAAPGLAATGVLALASEATLADPRASSAIVPALASGAAAPAEDSSVSPSALPRLHLLAPGPLAGLPFEILVTAPGPDDFARMSYLRDKYQIIRQPSLSWLAAVRACPAPGAAAADSPSSSSSPPRRLFVVFGAPAYEPPPEARVTARLNPGAGPLAALLASAARRLEAGRGETGPAAERARERGVLPGAASETALVTTLLPAGQEAVSQVLTSRRASESALRALDASGTLASAALVHLAGVAVIPGPGDPWPAPGLVLSLYDDPARDGWVPGPDLATLRFRDACVVTSGCLDRASEEADGFRALASDSPIGSRSGSTTWSTGQVPPASPTSSASDTSSRGFPAGMVAADRPPLREDLVRVLQVAGARRLLLARALPPAGPRLAFLKAFLSALANRLAGHGSQPLSWSGLLAQATQAGLDPSLHPADQALYEAWGDW</sequence>
<organism evidence="2 3">
    <name type="scientific">Candidatus Ozemobacter sibiricus</name>
    <dbReference type="NCBI Taxonomy" id="2268124"/>
    <lineage>
        <taxon>Bacteria</taxon>
        <taxon>Candidatus Ozemobacteria</taxon>
        <taxon>Candidatus Ozemobacterales</taxon>
        <taxon>Candidatus Ozemobacteraceae</taxon>
        <taxon>Candidatus Ozemobacter</taxon>
    </lineage>
</organism>
<dbReference type="EMBL" id="QOQW01000009">
    <property type="protein sequence ID" value="RCK79894.1"/>
    <property type="molecule type" value="Genomic_DNA"/>
</dbReference>
<dbReference type="PANTHER" id="PTHR46082">
    <property type="entry name" value="ATP/GTP-BINDING PROTEIN-RELATED"/>
    <property type="match status" value="1"/>
</dbReference>
<dbReference type="InterPro" id="IPR019734">
    <property type="entry name" value="TPR_rpt"/>
</dbReference>
<evidence type="ECO:0000313" key="2">
    <source>
        <dbReference type="EMBL" id="RCK79894.1"/>
    </source>
</evidence>
<feature type="region of interest" description="Disordered" evidence="1">
    <location>
        <begin position="1145"/>
        <end position="1186"/>
    </location>
</feature>
<dbReference type="AlphaFoldDB" id="A0A367ZP25"/>
<dbReference type="InterPro" id="IPR053137">
    <property type="entry name" value="NLR-like"/>
</dbReference>
<reference evidence="2 3" key="1">
    <citation type="submission" date="2018-05" db="EMBL/GenBank/DDBJ databases">
        <title>A metagenomic window into the 2 km-deep terrestrial subsurface aquifer revealed taxonomically and functionally diverse microbial community comprising novel uncultured bacterial lineages.</title>
        <authorList>
            <person name="Kadnikov V.V."/>
            <person name="Mardanov A.V."/>
            <person name="Beletsky A.V."/>
            <person name="Banks D."/>
            <person name="Pimenov N.V."/>
            <person name="Frank Y.A."/>
            <person name="Karnachuk O.V."/>
            <person name="Ravin N.V."/>
        </authorList>
    </citation>
    <scope>NUCLEOTIDE SEQUENCE [LARGE SCALE GENOMIC DNA]</scope>
    <source>
        <strain evidence="2">BY5</strain>
    </source>
</reference>
<dbReference type="InterPro" id="IPR011990">
    <property type="entry name" value="TPR-like_helical_dom_sf"/>
</dbReference>
<feature type="compositionally biased region" description="Low complexity" evidence="1">
    <location>
        <begin position="1151"/>
        <end position="1162"/>
    </location>
</feature>
<feature type="compositionally biased region" description="Low complexity" evidence="1">
    <location>
        <begin position="709"/>
        <end position="720"/>
    </location>
</feature>
<keyword evidence="2" id="KW-0540">Nuclease</keyword>
<keyword evidence="2" id="KW-0378">Hydrolase</keyword>